<name>A0A4R2NRK3_9BACL</name>
<sequence>MYSGRDFTELSMMSVTDWHTNELAYFHECLKQMTPYLNSEGVQIRQDVVEEIESRGGIHKA</sequence>
<accession>A0A4R2NRK3</accession>
<comment type="caution">
    <text evidence="1">The sequence shown here is derived from an EMBL/GenBank/DDBJ whole genome shotgun (WGS) entry which is preliminary data.</text>
</comment>
<dbReference type="RefSeq" id="WP_132746974.1">
    <property type="nucleotide sequence ID" value="NZ_SLXK01000024.1"/>
</dbReference>
<dbReference type="AlphaFoldDB" id="A0A4R2NRK3"/>
<evidence type="ECO:0000313" key="2">
    <source>
        <dbReference type="Proteomes" id="UP000295416"/>
    </source>
</evidence>
<proteinExistence type="predicted"/>
<organism evidence="1 2">
    <name type="scientific">Scopulibacillus darangshiensis</name>
    <dbReference type="NCBI Taxonomy" id="442528"/>
    <lineage>
        <taxon>Bacteria</taxon>
        <taxon>Bacillati</taxon>
        <taxon>Bacillota</taxon>
        <taxon>Bacilli</taxon>
        <taxon>Bacillales</taxon>
        <taxon>Sporolactobacillaceae</taxon>
        <taxon>Scopulibacillus</taxon>
    </lineage>
</organism>
<reference evidence="1 2" key="1">
    <citation type="submission" date="2019-03" db="EMBL/GenBank/DDBJ databases">
        <title>Genomic Encyclopedia of Type Strains, Phase IV (KMG-IV): sequencing the most valuable type-strain genomes for metagenomic binning, comparative biology and taxonomic classification.</title>
        <authorList>
            <person name="Goeker M."/>
        </authorList>
    </citation>
    <scope>NUCLEOTIDE SEQUENCE [LARGE SCALE GENOMIC DNA]</scope>
    <source>
        <strain evidence="1 2">DSM 19377</strain>
    </source>
</reference>
<gene>
    <name evidence="1" type="ORF">EV207_12452</name>
</gene>
<keyword evidence="2" id="KW-1185">Reference proteome</keyword>
<dbReference type="OrthoDB" id="2691543at2"/>
<dbReference type="EMBL" id="SLXK01000024">
    <property type="protein sequence ID" value="TCP24553.1"/>
    <property type="molecule type" value="Genomic_DNA"/>
</dbReference>
<protein>
    <submittedName>
        <fullName evidence="1">Uncharacterized protein</fullName>
    </submittedName>
</protein>
<dbReference type="Proteomes" id="UP000295416">
    <property type="component" value="Unassembled WGS sequence"/>
</dbReference>
<evidence type="ECO:0000313" key="1">
    <source>
        <dbReference type="EMBL" id="TCP24553.1"/>
    </source>
</evidence>